<gene>
    <name evidence="3" type="ORF">SAMN04487910_3710</name>
</gene>
<evidence type="ECO:0000313" key="4">
    <source>
        <dbReference type="Proteomes" id="UP000198521"/>
    </source>
</evidence>
<keyword evidence="1" id="KW-0732">Signal</keyword>
<dbReference type="Proteomes" id="UP000198521">
    <property type="component" value="Unassembled WGS sequence"/>
</dbReference>
<dbReference type="SUPFAM" id="SSF56925">
    <property type="entry name" value="OMPA-like"/>
    <property type="match status" value="1"/>
</dbReference>
<proteinExistence type="predicted"/>
<dbReference type="Gene3D" id="2.40.160.20">
    <property type="match status" value="1"/>
</dbReference>
<feature type="chain" id="PRO_5011587982" evidence="1">
    <location>
        <begin position="22"/>
        <end position="199"/>
    </location>
</feature>
<protein>
    <submittedName>
        <fullName evidence="3">Outer membrane protein beta-barrel domain-containing protein</fullName>
    </submittedName>
</protein>
<dbReference type="Pfam" id="PF13568">
    <property type="entry name" value="OMP_b-brl_2"/>
    <property type="match status" value="1"/>
</dbReference>
<dbReference type="InterPro" id="IPR025665">
    <property type="entry name" value="Beta-barrel_OMP_2"/>
</dbReference>
<dbReference type="STRING" id="1038014.SAMN04487910_3710"/>
<evidence type="ECO:0000256" key="1">
    <source>
        <dbReference type="SAM" id="SignalP"/>
    </source>
</evidence>
<dbReference type="EMBL" id="FOAB01000007">
    <property type="protein sequence ID" value="SEL95655.1"/>
    <property type="molecule type" value="Genomic_DNA"/>
</dbReference>
<keyword evidence="4" id="KW-1185">Reference proteome</keyword>
<dbReference type="OrthoDB" id="947434at2"/>
<name>A0A1H7UFZ1_AQUAM</name>
<organism evidence="3 4">
    <name type="scientific">Aquimarina amphilecti</name>
    <dbReference type="NCBI Taxonomy" id="1038014"/>
    <lineage>
        <taxon>Bacteria</taxon>
        <taxon>Pseudomonadati</taxon>
        <taxon>Bacteroidota</taxon>
        <taxon>Flavobacteriia</taxon>
        <taxon>Flavobacteriales</taxon>
        <taxon>Flavobacteriaceae</taxon>
        <taxon>Aquimarina</taxon>
    </lineage>
</organism>
<sequence>MIKKKCLFLILIISVLTNIQAQGNPLKSATLGLKSGINFATVIENNDNNIDFRTDFYLGLAVEAMITDKFGFQIESFYSRQGFNYEDPIDSKKEAVKIDYIQVPILAKAYLVNGLNIQAGLQMGFKVNENINSNSFLNSHNTSTKSIKKFDLQLSSGIEYKFKTGFFTQIRYNYGLSEVIENSELHNSIFSLGIGYMFY</sequence>
<reference evidence="3 4" key="1">
    <citation type="submission" date="2016-10" db="EMBL/GenBank/DDBJ databases">
        <authorList>
            <person name="de Groot N.N."/>
        </authorList>
    </citation>
    <scope>NUCLEOTIDE SEQUENCE [LARGE SCALE GENOMIC DNA]</scope>
    <source>
        <strain evidence="3 4">DSM 25232</strain>
    </source>
</reference>
<dbReference type="InterPro" id="IPR011250">
    <property type="entry name" value="OMP/PagP_B-barrel"/>
</dbReference>
<dbReference type="RefSeq" id="WP_091411207.1">
    <property type="nucleotide sequence ID" value="NZ_FOAB01000007.1"/>
</dbReference>
<accession>A0A1H7UFZ1</accession>
<feature type="domain" description="Outer membrane protein beta-barrel" evidence="2">
    <location>
        <begin position="20"/>
        <end position="180"/>
    </location>
</feature>
<dbReference type="AlphaFoldDB" id="A0A1H7UFZ1"/>
<evidence type="ECO:0000313" key="3">
    <source>
        <dbReference type="EMBL" id="SEL95655.1"/>
    </source>
</evidence>
<feature type="signal peptide" evidence="1">
    <location>
        <begin position="1"/>
        <end position="21"/>
    </location>
</feature>
<evidence type="ECO:0000259" key="2">
    <source>
        <dbReference type="Pfam" id="PF13568"/>
    </source>
</evidence>